<protein>
    <submittedName>
        <fullName evidence="3">Uncharacterized protein</fullName>
    </submittedName>
</protein>
<keyword evidence="2" id="KW-1133">Transmembrane helix</keyword>
<evidence type="ECO:0000256" key="2">
    <source>
        <dbReference type="SAM" id="Phobius"/>
    </source>
</evidence>
<feature type="transmembrane region" description="Helical" evidence="2">
    <location>
        <begin position="6"/>
        <end position="23"/>
    </location>
</feature>
<dbReference type="EMBL" id="KN833710">
    <property type="protein sequence ID" value="KIK25119.1"/>
    <property type="molecule type" value="Genomic_DNA"/>
</dbReference>
<evidence type="ECO:0000313" key="3">
    <source>
        <dbReference type="EMBL" id="KIK25119.1"/>
    </source>
</evidence>
<reference evidence="4" key="2">
    <citation type="submission" date="2015-01" db="EMBL/GenBank/DDBJ databases">
        <title>Evolutionary Origins and Diversification of the Mycorrhizal Mutualists.</title>
        <authorList>
            <consortium name="DOE Joint Genome Institute"/>
            <consortium name="Mycorrhizal Genomics Consortium"/>
            <person name="Kohler A."/>
            <person name="Kuo A."/>
            <person name="Nagy L.G."/>
            <person name="Floudas D."/>
            <person name="Copeland A."/>
            <person name="Barry K.W."/>
            <person name="Cichocki N."/>
            <person name="Veneault-Fourrey C."/>
            <person name="LaButti K."/>
            <person name="Lindquist E.A."/>
            <person name="Lipzen A."/>
            <person name="Lundell T."/>
            <person name="Morin E."/>
            <person name="Murat C."/>
            <person name="Riley R."/>
            <person name="Ohm R."/>
            <person name="Sun H."/>
            <person name="Tunlid A."/>
            <person name="Henrissat B."/>
            <person name="Grigoriev I.V."/>
            <person name="Hibbett D.S."/>
            <person name="Martin F."/>
        </authorList>
    </citation>
    <scope>NUCLEOTIDE SEQUENCE [LARGE SCALE GENOMIC DNA]</scope>
    <source>
        <strain evidence="4">441</strain>
    </source>
</reference>
<keyword evidence="2" id="KW-0472">Membrane</keyword>
<evidence type="ECO:0000256" key="1">
    <source>
        <dbReference type="SAM" id="MobiDB-lite"/>
    </source>
</evidence>
<feature type="compositionally biased region" description="Pro residues" evidence="1">
    <location>
        <begin position="146"/>
        <end position="156"/>
    </location>
</feature>
<dbReference type="HOGENOM" id="CLU_1687372_0_0_1"/>
<dbReference type="OrthoDB" id="2974599at2759"/>
<keyword evidence="4" id="KW-1185">Reference proteome</keyword>
<name>A0A0C9ZGJ2_9AGAM</name>
<feature type="compositionally biased region" description="Basic and acidic residues" evidence="1">
    <location>
        <begin position="93"/>
        <end position="102"/>
    </location>
</feature>
<proteinExistence type="predicted"/>
<evidence type="ECO:0000313" key="4">
    <source>
        <dbReference type="Proteomes" id="UP000054018"/>
    </source>
</evidence>
<reference evidence="3 4" key="1">
    <citation type="submission" date="2014-04" db="EMBL/GenBank/DDBJ databases">
        <authorList>
            <consortium name="DOE Joint Genome Institute"/>
            <person name="Kuo A."/>
            <person name="Kohler A."/>
            <person name="Costa M.D."/>
            <person name="Nagy L.G."/>
            <person name="Floudas D."/>
            <person name="Copeland A."/>
            <person name="Barry K.W."/>
            <person name="Cichocki N."/>
            <person name="Veneault-Fourrey C."/>
            <person name="LaButti K."/>
            <person name="Lindquist E.A."/>
            <person name="Lipzen A."/>
            <person name="Lundell T."/>
            <person name="Morin E."/>
            <person name="Murat C."/>
            <person name="Sun H."/>
            <person name="Tunlid A."/>
            <person name="Henrissat B."/>
            <person name="Grigoriev I.V."/>
            <person name="Hibbett D.S."/>
            <person name="Martin F."/>
            <person name="Nordberg H.P."/>
            <person name="Cantor M.N."/>
            <person name="Hua S.X."/>
        </authorList>
    </citation>
    <scope>NUCLEOTIDE SEQUENCE [LARGE SCALE GENOMIC DNA]</scope>
    <source>
        <strain evidence="3 4">441</strain>
    </source>
</reference>
<accession>A0A0C9ZGJ2</accession>
<sequence length="156" mass="17154">MVTVAVIVIVALVFLLILWRLYVLRRINRSRGLFPSIGNSGPRSWERPYGSSYQPYRAPVVLPMDDAYSPSRQVRAADTDAGGRRLGSLGVSDSDKKDELPAYDKFGGPPRYLQSSHQGPYVLPPHTTTEGGADNSLTRDGNILKSPPPAYLDPRS</sequence>
<feature type="region of interest" description="Disordered" evidence="1">
    <location>
        <begin position="69"/>
        <end position="156"/>
    </location>
</feature>
<organism evidence="3 4">
    <name type="scientific">Pisolithus microcarpus 441</name>
    <dbReference type="NCBI Taxonomy" id="765257"/>
    <lineage>
        <taxon>Eukaryota</taxon>
        <taxon>Fungi</taxon>
        <taxon>Dikarya</taxon>
        <taxon>Basidiomycota</taxon>
        <taxon>Agaricomycotina</taxon>
        <taxon>Agaricomycetes</taxon>
        <taxon>Agaricomycetidae</taxon>
        <taxon>Boletales</taxon>
        <taxon>Sclerodermatineae</taxon>
        <taxon>Pisolithaceae</taxon>
        <taxon>Pisolithus</taxon>
    </lineage>
</organism>
<feature type="compositionally biased region" description="Polar residues" evidence="1">
    <location>
        <begin position="126"/>
        <end position="139"/>
    </location>
</feature>
<dbReference type="AlphaFoldDB" id="A0A0C9ZGJ2"/>
<keyword evidence="2" id="KW-0812">Transmembrane</keyword>
<gene>
    <name evidence="3" type="ORF">PISMIDRAFT_677360</name>
</gene>
<dbReference type="Proteomes" id="UP000054018">
    <property type="component" value="Unassembled WGS sequence"/>
</dbReference>